<gene>
    <name evidence="3" type="ORF">H6F44_21115</name>
</gene>
<organism evidence="3 4">
    <name type="scientific">Pseudanabaena cinerea FACHB-1277</name>
    <dbReference type="NCBI Taxonomy" id="2949581"/>
    <lineage>
        <taxon>Bacteria</taxon>
        <taxon>Bacillati</taxon>
        <taxon>Cyanobacteriota</taxon>
        <taxon>Cyanophyceae</taxon>
        <taxon>Pseudanabaenales</taxon>
        <taxon>Pseudanabaenaceae</taxon>
        <taxon>Pseudanabaena</taxon>
        <taxon>Pseudanabaena cinerea</taxon>
    </lineage>
</organism>
<dbReference type="AlphaFoldDB" id="A0A926Z8B2"/>
<accession>A0A926Z8B2</accession>
<comment type="caution">
    <text evidence="3">The sequence shown here is derived from an EMBL/GenBank/DDBJ whole genome shotgun (WGS) entry which is preliminary data.</text>
</comment>
<keyword evidence="1" id="KW-0472">Membrane</keyword>
<proteinExistence type="predicted"/>
<keyword evidence="1" id="KW-0812">Transmembrane</keyword>
<feature type="signal peptide" evidence="2">
    <location>
        <begin position="1"/>
        <end position="22"/>
    </location>
</feature>
<feature type="transmembrane region" description="Helical" evidence="1">
    <location>
        <begin position="81"/>
        <end position="98"/>
    </location>
</feature>
<sequence>MKLTPVKTIRATLLALFCSCVAQPNSDNMFVFAQYTSPPNCGASCYSERSRQRTMEWVRGSREYESRLNDKSQGDMSMSDIILGVIIAAGVGFGIYLYKQK</sequence>
<keyword evidence="2" id="KW-0732">Signal</keyword>
<reference evidence="3" key="2">
    <citation type="submission" date="2020-08" db="EMBL/GenBank/DDBJ databases">
        <authorList>
            <person name="Chen M."/>
            <person name="Teng W."/>
            <person name="Zhao L."/>
            <person name="Hu C."/>
            <person name="Zhou Y."/>
            <person name="Han B."/>
            <person name="Song L."/>
            <person name="Shu W."/>
        </authorList>
    </citation>
    <scope>NUCLEOTIDE SEQUENCE</scope>
    <source>
        <strain evidence="3">FACHB-1277</strain>
    </source>
</reference>
<reference evidence="3" key="1">
    <citation type="journal article" date="2015" name="ISME J.">
        <title>Draft Genome Sequence of Streptomyces incarnatus NRRL8089, which Produces the Nucleoside Antibiotic Sinefungin.</title>
        <authorList>
            <person name="Oshima K."/>
            <person name="Hattori M."/>
            <person name="Shimizu H."/>
            <person name="Fukuda K."/>
            <person name="Nemoto M."/>
            <person name="Inagaki K."/>
            <person name="Tamura T."/>
        </authorList>
    </citation>
    <scope>NUCLEOTIDE SEQUENCE</scope>
    <source>
        <strain evidence="3">FACHB-1277</strain>
    </source>
</reference>
<feature type="chain" id="PRO_5036768364" evidence="2">
    <location>
        <begin position="23"/>
        <end position="101"/>
    </location>
</feature>
<keyword evidence="4" id="KW-1185">Reference proteome</keyword>
<name>A0A926Z8B2_9CYAN</name>
<dbReference type="Proteomes" id="UP000631421">
    <property type="component" value="Unassembled WGS sequence"/>
</dbReference>
<keyword evidence="1" id="KW-1133">Transmembrane helix</keyword>
<evidence type="ECO:0000256" key="1">
    <source>
        <dbReference type="SAM" id="Phobius"/>
    </source>
</evidence>
<evidence type="ECO:0000313" key="4">
    <source>
        <dbReference type="Proteomes" id="UP000631421"/>
    </source>
</evidence>
<protein>
    <submittedName>
        <fullName evidence="3">Uncharacterized protein</fullName>
    </submittedName>
</protein>
<evidence type="ECO:0000256" key="2">
    <source>
        <dbReference type="SAM" id="SignalP"/>
    </source>
</evidence>
<evidence type="ECO:0000313" key="3">
    <source>
        <dbReference type="EMBL" id="MBD2152600.1"/>
    </source>
</evidence>
<dbReference type="EMBL" id="JACJPY010000122">
    <property type="protein sequence ID" value="MBD2152600.1"/>
    <property type="molecule type" value="Genomic_DNA"/>
</dbReference>
<dbReference type="RefSeq" id="WP_190353067.1">
    <property type="nucleotide sequence ID" value="NZ_JACJPY010000122.1"/>
</dbReference>